<keyword evidence="1" id="KW-0472">Membrane</keyword>
<keyword evidence="3" id="KW-1185">Reference proteome</keyword>
<keyword evidence="1" id="KW-1133">Transmembrane helix</keyword>
<dbReference type="Proteomes" id="UP000198878">
    <property type="component" value="Unassembled WGS sequence"/>
</dbReference>
<dbReference type="AlphaFoldDB" id="A0A1H5RHI8"/>
<feature type="transmembrane region" description="Helical" evidence="1">
    <location>
        <begin position="66"/>
        <end position="83"/>
    </location>
</feature>
<dbReference type="RefSeq" id="WP_086675803.1">
    <property type="nucleotide sequence ID" value="NZ_FNUJ01000015.1"/>
</dbReference>
<keyword evidence="1" id="KW-0812">Transmembrane</keyword>
<dbReference type="STRING" id="218821.SAMN05421837_115130"/>
<sequence>MADIRPYPRRGIGFAVTGWFLALAGGAGAFLFGSAAARSTDTCLPDETVFPCTETGRDVVHWLPPIGWLAAILLAWTIGSALSRRGAPRWPAVAAGVAGYAVVMTADWFLAVR</sequence>
<name>A0A1H5RHI8_9PSEU</name>
<feature type="transmembrane region" description="Helical" evidence="1">
    <location>
        <begin position="90"/>
        <end position="111"/>
    </location>
</feature>
<dbReference type="OrthoDB" id="3624177at2"/>
<evidence type="ECO:0008006" key="4">
    <source>
        <dbReference type="Google" id="ProtNLM"/>
    </source>
</evidence>
<accession>A0A1H5RHI8</accession>
<feature type="transmembrane region" description="Helical" evidence="1">
    <location>
        <begin position="12"/>
        <end position="32"/>
    </location>
</feature>
<evidence type="ECO:0000313" key="3">
    <source>
        <dbReference type="Proteomes" id="UP000198878"/>
    </source>
</evidence>
<gene>
    <name evidence="2" type="ORF">SAMN05421837_115130</name>
</gene>
<proteinExistence type="predicted"/>
<evidence type="ECO:0000313" key="2">
    <source>
        <dbReference type="EMBL" id="SEF37779.1"/>
    </source>
</evidence>
<evidence type="ECO:0000256" key="1">
    <source>
        <dbReference type="SAM" id="Phobius"/>
    </source>
</evidence>
<reference evidence="3" key="1">
    <citation type="submission" date="2016-10" db="EMBL/GenBank/DDBJ databases">
        <authorList>
            <person name="Varghese N."/>
            <person name="Submissions S."/>
        </authorList>
    </citation>
    <scope>NUCLEOTIDE SEQUENCE [LARGE SCALE GENOMIC DNA]</scope>
    <source>
        <strain evidence="3">DSM 44654</strain>
    </source>
</reference>
<dbReference type="EMBL" id="FNUJ01000015">
    <property type="protein sequence ID" value="SEF37779.1"/>
    <property type="molecule type" value="Genomic_DNA"/>
</dbReference>
<protein>
    <recommendedName>
        <fullName evidence="4">Vitamin K epoxide reductase family protein</fullName>
    </recommendedName>
</protein>
<organism evidence="2 3">
    <name type="scientific">Amycolatopsis pretoriensis</name>
    <dbReference type="NCBI Taxonomy" id="218821"/>
    <lineage>
        <taxon>Bacteria</taxon>
        <taxon>Bacillati</taxon>
        <taxon>Actinomycetota</taxon>
        <taxon>Actinomycetes</taxon>
        <taxon>Pseudonocardiales</taxon>
        <taxon>Pseudonocardiaceae</taxon>
        <taxon>Amycolatopsis</taxon>
    </lineage>
</organism>